<keyword evidence="1" id="KW-0808">Transferase</keyword>
<proteinExistence type="predicted"/>
<dbReference type="SUPFAM" id="SSF55874">
    <property type="entry name" value="ATPase domain of HSP90 chaperone/DNA topoisomerase II/histidine kinase"/>
    <property type="match status" value="1"/>
</dbReference>
<dbReference type="InterPro" id="IPR003594">
    <property type="entry name" value="HATPase_dom"/>
</dbReference>
<protein>
    <submittedName>
        <fullName evidence="3">ATP-binding protein</fullName>
    </submittedName>
</protein>
<accession>A0ABW6VFA4</accession>
<reference evidence="3 4" key="1">
    <citation type="submission" date="2024-10" db="EMBL/GenBank/DDBJ databases">
        <title>The Natural Products Discovery Center: Release of the First 8490 Sequenced Strains for Exploring Actinobacteria Biosynthetic Diversity.</title>
        <authorList>
            <person name="Kalkreuter E."/>
            <person name="Kautsar S.A."/>
            <person name="Yang D."/>
            <person name="Bader C.D."/>
            <person name="Teijaro C.N."/>
            <person name="Fluegel L."/>
            <person name="Davis C.M."/>
            <person name="Simpson J.R."/>
            <person name="Lauterbach L."/>
            <person name="Steele A.D."/>
            <person name="Gui C."/>
            <person name="Meng S."/>
            <person name="Li G."/>
            <person name="Viehrig K."/>
            <person name="Ye F."/>
            <person name="Su P."/>
            <person name="Kiefer A.F."/>
            <person name="Nichols A."/>
            <person name="Cepeda A.J."/>
            <person name="Yan W."/>
            <person name="Fan B."/>
            <person name="Jiang Y."/>
            <person name="Adhikari A."/>
            <person name="Zheng C.-J."/>
            <person name="Schuster L."/>
            <person name="Cowan T.M."/>
            <person name="Smanski M.J."/>
            <person name="Chevrette M.G."/>
            <person name="De Carvalho L.P.S."/>
            <person name="Shen B."/>
        </authorList>
    </citation>
    <scope>NUCLEOTIDE SEQUENCE [LARGE SCALE GENOMIC DNA]</scope>
    <source>
        <strain evidence="3 4">NPDC001281</strain>
    </source>
</reference>
<dbReference type="Gene3D" id="3.30.565.10">
    <property type="entry name" value="Histidine kinase-like ATPase, C-terminal domain"/>
    <property type="match status" value="1"/>
</dbReference>
<keyword evidence="1" id="KW-0418">Kinase</keyword>
<dbReference type="GO" id="GO:0005524">
    <property type="term" value="F:ATP binding"/>
    <property type="evidence" value="ECO:0007669"/>
    <property type="project" value="UniProtKB-KW"/>
</dbReference>
<keyword evidence="3" id="KW-0547">Nucleotide-binding</keyword>
<dbReference type="RefSeq" id="WP_387344847.1">
    <property type="nucleotide sequence ID" value="NZ_JBIAXI010000017.1"/>
</dbReference>
<evidence type="ECO:0000256" key="1">
    <source>
        <dbReference type="ARBA" id="ARBA00022527"/>
    </source>
</evidence>
<organism evidence="3 4">
    <name type="scientific">Microtetraspora fusca</name>
    <dbReference type="NCBI Taxonomy" id="1997"/>
    <lineage>
        <taxon>Bacteria</taxon>
        <taxon>Bacillati</taxon>
        <taxon>Actinomycetota</taxon>
        <taxon>Actinomycetes</taxon>
        <taxon>Streptosporangiales</taxon>
        <taxon>Streptosporangiaceae</taxon>
        <taxon>Microtetraspora</taxon>
    </lineage>
</organism>
<dbReference type="CDD" id="cd16936">
    <property type="entry name" value="HATPase_RsbW-like"/>
    <property type="match status" value="1"/>
</dbReference>
<keyword evidence="4" id="KW-1185">Reference proteome</keyword>
<keyword evidence="3" id="KW-0067">ATP-binding</keyword>
<dbReference type="Proteomes" id="UP001602119">
    <property type="component" value="Unassembled WGS sequence"/>
</dbReference>
<evidence type="ECO:0000313" key="3">
    <source>
        <dbReference type="EMBL" id="MFF4776469.1"/>
    </source>
</evidence>
<dbReference type="InterPro" id="IPR036890">
    <property type="entry name" value="HATPase_C_sf"/>
</dbReference>
<comment type="caution">
    <text evidence="3">The sequence shown here is derived from an EMBL/GenBank/DDBJ whole genome shotgun (WGS) entry which is preliminary data.</text>
</comment>
<feature type="domain" description="Histidine kinase/HSP90-like ATPase" evidence="2">
    <location>
        <begin position="35"/>
        <end position="153"/>
    </location>
</feature>
<evidence type="ECO:0000313" key="4">
    <source>
        <dbReference type="Proteomes" id="UP001602119"/>
    </source>
</evidence>
<dbReference type="Pfam" id="PF13581">
    <property type="entry name" value="HATPase_c_2"/>
    <property type="match status" value="1"/>
</dbReference>
<dbReference type="PANTHER" id="PTHR35526:SF3">
    <property type="entry name" value="ANTI-SIGMA-F FACTOR RSBW"/>
    <property type="match status" value="1"/>
</dbReference>
<keyword evidence="1" id="KW-0723">Serine/threonine-protein kinase</keyword>
<gene>
    <name evidence="3" type="ORF">ACFY05_26765</name>
</gene>
<evidence type="ECO:0000259" key="2">
    <source>
        <dbReference type="Pfam" id="PF13581"/>
    </source>
</evidence>
<dbReference type="InterPro" id="IPR050267">
    <property type="entry name" value="Anti-sigma-factor_SerPK"/>
</dbReference>
<dbReference type="EMBL" id="JBIAXI010000017">
    <property type="protein sequence ID" value="MFF4776469.1"/>
    <property type="molecule type" value="Genomic_DNA"/>
</dbReference>
<dbReference type="PANTHER" id="PTHR35526">
    <property type="entry name" value="ANTI-SIGMA-F FACTOR RSBW-RELATED"/>
    <property type="match status" value="1"/>
</dbReference>
<sequence>MKQSQISRKRDSRNVTLSRTAWHGGVRPLGGAELPGRASSVGEARRWARGLLAGWLSGDAVDDAVVLLSELVTNAVVHSDSGREPDGFVTVFVAAGVGIAHVEVIDDGSATSVPTVREASEASDGGRGLWMVDAMATAWGVHHDDEAGNAVWFEIRDGRPVETPAFSLNHMGGGE</sequence>
<name>A0ABW6VFA4_MICFU</name>